<accession>A0A5B7FBJ5</accession>
<feature type="region of interest" description="Disordered" evidence="1">
    <location>
        <begin position="1"/>
        <end position="78"/>
    </location>
</feature>
<feature type="compositionally biased region" description="Polar residues" evidence="1">
    <location>
        <begin position="61"/>
        <end position="70"/>
    </location>
</feature>
<dbReference type="OrthoDB" id="8062658at2759"/>
<reference evidence="2 3" key="1">
    <citation type="submission" date="2019-05" db="EMBL/GenBank/DDBJ databases">
        <title>Another draft genome of Portunus trituberculatus and its Hox gene families provides insights of decapod evolution.</title>
        <authorList>
            <person name="Jeong J.-H."/>
            <person name="Song I."/>
            <person name="Kim S."/>
            <person name="Choi T."/>
            <person name="Kim D."/>
            <person name="Ryu S."/>
            <person name="Kim W."/>
        </authorList>
    </citation>
    <scope>NUCLEOTIDE SEQUENCE [LARGE SCALE GENOMIC DNA]</scope>
    <source>
        <tissue evidence="2">Muscle</tissue>
    </source>
</reference>
<sequence>MYDSDGDGGDDDAGGGGDISDRICDGAADGITSSGGERPEGFRYSPTIPSPPTTAPMPKSVNTEASNSGARGSGKPLSRVINIKVPEEMQDLAVLEISMKTNGDISLSGGHDTGFASHADC</sequence>
<name>A0A5B7FBJ5_PORTR</name>
<evidence type="ECO:0000313" key="3">
    <source>
        <dbReference type="Proteomes" id="UP000324222"/>
    </source>
</evidence>
<evidence type="ECO:0000313" key="2">
    <source>
        <dbReference type="EMBL" id="MPC44511.1"/>
    </source>
</evidence>
<proteinExistence type="predicted"/>
<keyword evidence="3" id="KW-1185">Reference proteome</keyword>
<feature type="compositionally biased region" description="Acidic residues" evidence="1">
    <location>
        <begin position="1"/>
        <end position="13"/>
    </location>
</feature>
<gene>
    <name evidence="2" type="ORF">E2C01_038184</name>
</gene>
<comment type="caution">
    <text evidence="2">The sequence shown here is derived from an EMBL/GenBank/DDBJ whole genome shotgun (WGS) entry which is preliminary data.</text>
</comment>
<dbReference type="AlphaFoldDB" id="A0A5B7FBJ5"/>
<dbReference type="EMBL" id="VSRR010006318">
    <property type="protein sequence ID" value="MPC44511.1"/>
    <property type="molecule type" value="Genomic_DNA"/>
</dbReference>
<dbReference type="Proteomes" id="UP000324222">
    <property type="component" value="Unassembled WGS sequence"/>
</dbReference>
<organism evidence="2 3">
    <name type="scientific">Portunus trituberculatus</name>
    <name type="common">Swimming crab</name>
    <name type="synonym">Neptunus trituberculatus</name>
    <dbReference type="NCBI Taxonomy" id="210409"/>
    <lineage>
        <taxon>Eukaryota</taxon>
        <taxon>Metazoa</taxon>
        <taxon>Ecdysozoa</taxon>
        <taxon>Arthropoda</taxon>
        <taxon>Crustacea</taxon>
        <taxon>Multicrustacea</taxon>
        <taxon>Malacostraca</taxon>
        <taxon>Eumalacostraca</taxon>
        <taxon>Eucarida</taxon>
        <taxon>Decapoda</taxon>
        <taxon>Pleocyemata</taxon>
        <taxon>Brachyura</taxon>
        <taxon>Eubrachyura</taxon>
        <taxon>Portunoidea</taxon>
        <taxon>Portunidae</taxon>
        <taxon>Portuninae</taxon>
        <taxon>Portunus</taxon>
    </lineage>
</organism>
<evidence type="ECO:0000256" key="1">
    <source>
        <dbReference type="SAM" id="MobiDB-lite"/>
    </source>
</evidence>
<protein>
    <submittedName>
        <fullName evidence="2">Uncharacterized protein</fullName>
    </submittedName>
</protein>